<gene>
    <name evidence="1" type="ORF">N8T08_004492</name>
</gene>
<evidence type="ECO:0000313" key="2">
    <source>
        <dbReference type="Proteomes" id="UP001177260"/>
    </source>
</evidence>
<organism evidence="1 2">
    <name type="scientific">Aspergillus melleus</name>
    <dbReference type="NCBI Taxonomy" id="138277"/>
    <lineage>
        <taxon>Eukaryota</taxon>
        <taxon>Fungi</taxon>
        <taxon>Dikarya</taxon>
        <taxon>Ascomycota</taxon>
        <taxon>Pezizomycotina</taxon>
        <taxon>Eurotiomycetes</taxon>
        <taxon>Eurotiomycetidae</taxon>
        <taxon>Eurotiales</taxon>
        <taxon>Aspergillaceae</taxon>
        <taxon>Aspergillus</taxon>
        <taxon>Aspergillus subgen. Circumdati</taxon>
    </lineage>
</organism>
<evidence type="ECO:0000313" key="1">
    <source>
        <dbReference type="EMBL" id="KAK1145063.1"/>
    </source>
</evidence>
<dbReference type="EMBL" id="JAOPJF010000026">
    <property type="protein sequence ID" value="KAK1145063.1"/>
    <property type="molecule type" value="Genomic_DNA"/>
</dbReference>
<accession>A0ACC3B3S8</accession>
<comment type="caution">
    <text evidence="1">The sequence shown here is derived from an EMBL/GenBank/DDBJ whole genome shotgun (WGS) entry which is preliminary data.</text>
</comment>
<sequence length="320" mass="35269">MFRFLHDQLLVTPSLPSSASFTDQVVIVTGANVGLGLEAARHISRLGARKIILAVRNIAAGETARQSIDESTGRAGTCEVWPLDLASYTSVIEFAHRAQSLSRLDAVIENAGVATTDYQVAERHELSITVNVISTVLLALLLLPKLRETARQFPLRKPHLTVVVSEAHALTSFPEWRQDRVFDALDNERSINMHERYPTSKLLEILALRELIVHLSDDAVIVNMVNPGLCHSQLSRNAGMSMTIMKFFLARSTEVGSRTLVAGATAGSETHGEYMSNSLAASHELSDFVRGEDGRTAQRKIWQELRDILEAIQPGVIRNL</sequence>
<protein>
    <submittedName>
        <fullName evidence="1">Uncharacterized protein</fullName>
    </submittedName>
</protein>
<reference evidence="1 2" key="1">
    <citation type="journal article" date="2023" name="ACS Omega">
        <title>Identification of the Neoaspergillic Acid Biosynthesis Gene Cluster by Establishing an In Vitro CRISPR-Ribonucleoprotein Genetic System in Aspergillus melleus.</title>
        <authorList>
            <person name="Yuan B."/>
            <person name="Grau M.F."/>
            <person name="Murata R.M."/>
            <person name="Torok T."/>
            <person name="Venkateswaran K."/>
            <person name="Stajich J.E."/>
            <person name="Wang C.C.C."/>
        </authorList>
    </citation>
    <scope>NUCLEOTIDE SEQUENCE [LARGE SCALE GENOMIC DNA]</scope>
    <source>
        <strain evidence="1 2">IMV 1140</strain>
    </source>
</reference>
<keyword evidence="2" id="KW-1185">Reference proteome</keyword>
<dbReference type="Proteomes" id="UP001177260">
    <property type="component" value="Unassembled WGS sequence"/>
</dbReference>
<name>A0ACC3B3S8_9EURO</name>
<proteinExistence type="predicted"/>